<dbReference type="Pfam" id="PF00593">
    <property type="entry name" value="TonB_dep_Rec_b-barrel"/>
    <property type="match status" value="1"/>
</dbReference>
<dbReference type="InterPro" id="IPR039426">
    <property type="entry name" value="TonB-dep_rcpt-like"/>
</dbReference>
<keyword evidence="6 14" id="KW-0812">Transmembrane</keyword>
<keyword evidence="3 14" id="KW-0813">Transport</keyword>
<keyword evidence="8" id="KW-0408">Iron</keyword>
<keyword evidence="12 19" id="KW-0675">Receptor</keyword>
<dbReference type="PANTHER" id="PTHR32552">
    <property type="entry name" value="FERRICHROME IRON RECEPTOR-RELATED"/>
    <property type="match status" value="1"/>
</dbReference>
<keyword evidence="4 14" id="KW-1134">Transmembrane beta strand</keyword>
<evidence type="ECO:0000256" key="1">
    <source>
        <dbReference type="ARBA" id="ARBA00004571"/>
    </source>
</evidence>
<evidence type="ECO:0000313" key="20">
    <source>
        <dbReference type="Proteomes" id="UP000674425"/>
    </source>
</evidence>
<dbReference type="PROSITE" id="PS52016">
    <property type="entry name" value="TONB_DEPENDENT_REC_3"/>
    <property type="match status" value="1"/>
</dbReference>
<evidence type="ECO:0000256" key="5">
    <source>
        <dbReference type="ARBA" id="ARBA00022496"/>
    </source>
</evidence>
<keyword evidence="11 14" id="KW-0472">Membrane</keyword>
<evidence type="ECO:0000256" key="14">
    <source>
        <dbReference type="PROSITE-ProRule" id="PRU01360"/>
    </source>
</evidence>
<evidence type="ECO:0000256" key="8">
    <source>
        <dbReference type="ARBA" id="ARBA00023004"/>
    </source>
</evidence>
<keyword evidence="20" id="KW-1185">Reference proteome</keyword>
<dbReference type="SUPFAM" id="SSF56935">
    <property type="entry name" value="Porins"/>
    <property type="match status" value="1"/>
</dbReference>
<evidence type="ECO:0000256" key="3">
    <source>
        <dbReference type="ARBA" id="ARBA00022448"/>
    </source>
</evidence>
<keyword evidence="7" id="KW-0732">Signal</keyword>
<evidence type="ECO:0000313" key="19">
    <source>
        <dbReference type="EMBL" id="CAE6816972.1"/>
    </source>
</evidence>
<evidence type="ECO:0000256" key="4">
    <source>
        <dbReference type="ARBA" id="ARBA00022452"/>
    </source>
</evidence>
<evidence type="ECO:0000256" key="12">
    <source>
        <dbReference type="ARBA" id="ARBA00023170"/>
    </source>
</evidence>
<dbReference type="Gene3D" id="2.170.130.10">
    <property type="entry name" value="TonB-dependent receptor, plug domain"/>
    <property type="match status" value="1"/>
</dbReference>
<dbReference type="PANTHER" id="PTHR32552:SF68">
    <property type="entry name" value="FERRICHROME OUTER MEMBRANE TRANSPORTER_PHAGE RECEPTOR"/>
    <property type="match status" value="1"/>
</dbReference>
<dbReference type="InterPro" id="IPR036942">
    <property type="entry name" value="Beta-barrel_TonB_sf"/>
</dbReference>
<sequence length="765" mass="84059">MRRRPDGSRSLTNGPAEQAAKKTEQQKMVWTTGARQRAISVTVKGMFCAAAAGHAHAQVTQPANDTQAKSVAVQADVKPGVTLSEIKVKDVANAASVGLVGKRTVTGTKTDTPITEVPQTINVVTAQQIEMTGATDLNQALRYVPGFASFGSDSRTDLYAVLRGFTPTLFIDGLQAPNTTPIASWRVDPYMIDSITVLRGPTSVLYGAGDPGAIVDVQTRRADGERVREVDVQVGNYARKQIMFDIGDTLDADGKYAYRFVGDARDGNAVTGPNADQRVALAPSFRWRPDSGTSLTFTATYLQDWNDISHNFLPAQGTVLPNPNGQLSHDVYTGEPTFNDYHKKQWSLGYQFSHNLDSIWTLNQNLRWMHLSLSDASVFGGGLAESSTTDITRYAGLFQPNYSRFDIDNNAQARFGTGQLEHTVLLGFQYNRQTTTDSVWLALAPELNLYNPVYTPVTTAIFSGPTSLGRQDQYTTMNTFGVYAQDQVKWNRWTLTLGGREDWVNTRLDDHEARLQTKQDVSAFSGRVGLTYEGDYGLSRYISYSTSFNPVIGVDMFGGGLPEPTRGRQIEAGLRWQPARKNLMLSAAVYQINQTNVVTPAPTNLDPTGTSSVQTGEVRSRGIELSAVGNVTRELSIIASYIYQDVKNVKANDASLNNWPVDIPRPRQMASLWTDWSWHTGALAGFGIGGGIRYQSASAGAPDNSLTVASYTLYDAALHYQMRNWRFTLNAANLFDRHYISGCQSYSVCAFGNERTVLANAKYTW</sequence>
<dbReference type="InterPro" id="IPR012910">
    <property type="entry name" value="Plug_dom"/>
</dbReference>
<feature type="domain" description="TonB-dependent receptor plug" evidence="18">
    <location>
        <begin position="115"/>
        <end position="213"/>
    </location>
</feature>
<dbReference type="NCBIfam" id="TIGR01783">
    <property type="entry name" value="TonB-siderophor"/>
    <property type="match status" value="1"/>
</dbReference>
<keyword evidence="5" id="KW-0410">Iron transport</keyword>
<comment type="caution">
    <text evidence="19">The sequence shown here is derived from an EMBL/GenBank/DDBJ whole genome shotgun (WGS) entry which is preliminary data.</text>
</comment>
<evidence type="ECO:0000256" key="11">
    <source>
        <dbReference type="ARBA" id="ARBA00023136"/>
    </source>
</evidence>
<keyword evidence="13 14" id="KW-0998">Cell outer membrane</keyword>
<comment type="subcellular location">
    <subcellularLocation>
        <location evidence="1 14">Cell outer membrane</location>
        <topology evidence="1 14">Multi-pass membrane protein</topology>
    </subcellularLocation>
</comment>
<accession>A0ABN7MQQ1</accession>
<evidence type="ECO:0000256" key="15">
    <source>
        <dbReference type="RuleBase" id="RU003357"/>
    </source>
</evidence>
<feature type="region of interest" description="Disordered" evidence="16">
    <location>
        <begin position="1"/>
        <end position="31"/>
    </location>
</feature>
<evidence type="ECO:0000256" key="10">
    <source>
        <dbReference type="ARBA" id="ARBA00023077"/>
    </source>
</evidence>
<dbReference type="Pfam" id="PF07715">
    <property type="entry name" value="Plug"/>
    <property type="match status" value="1"/>
</dbReference>
<proteinExistence type="inferred from homology"/>
<dbReference type="InterPro" id="IPR010105">
    <property type="entry name" value="TonB_sidphr_rcpt"/>
</dbReference>
<dbReference type="Gene3D" id="2.40.170.20">
    <property type="entry name" value="TonB-dependent receptor, beta-barrel domain"/>
    <property type="match status" value="1"/>
</dbReference>
<name>A0ABN7MQQ1_9BURK</name>
<dbReference type="InterPro" id="IPR037066">
    <property type="entry name" value="Plug_dom_sf"/>
</dbReference>
<keyword evidence="9" id="KW-0406">Ion transport</keyword>
<evidence type="ECO:0000256" key="6">
    <source>
        <dbReference type="ARBA" id="ARBA00022692"/>
    </source>
</evidence>
<comment type="similarity">
    <text evidence="2 14 15">Belongs to the TonB-dependent receptor family.</text>
</comment>
<evidence type="ECO:0000256" key="16">
    <source>
        <dbReference type="SAM" id="MobiDB-lite"/>
    </source>
</evidence>
<dbReference type="Proteomes" id="UP000674425">
    <property type="component" value="Unassembled WGS sequence"/>
</dbReference>
<evidence type="ECO:0000256" key="13">
    <source>
        <dbReference type="ARBA" id="ARBA00023237"/>
    </source>
</evidence>
<keyword evidence="10 15" id="KW-0798">TonB box</keyword>
<evidence type="ECO:0000259" key="17">
    <source>
        <dbReference type="Pfam" id="PF00593"/>
    </source>
</evidence>
<evidence type="ECO:0000256" key="9">
    <source>
        <dbReference type="ARBA" id="ARBA00023065"/>
    </source>
</evidence>
<evidence type="ECO:0000256" key="7">
    <source>
        <dbReference type="ARBA" id="ARBA00022729"/>
    </source>
</evidence>
<evidence type="ECO:0000256" key="2">
    <source>
        <dbReference type="ARBA" id="ARBA00009810"/>
    </source>
</evidence>
<dbReference type="CDD" id="cd01347">
    <property type="entry name" value="ligand_gated_channel"/>
    <property type="match status" value="1"/>
</dbReference>
<organism evidence="19 20">
    <name type="scientific">Paraburkholderia aspalathi</name>
    <dbReference type="NCBI Taxonomy" id="1324617"/>
    <lineage>
        <taxon>Bacteria</taxon>
        <taxon>Pseudomonadati</taxon>
        <taxon>Pseudomonadota</taxon>
        <taxon>Betaproteobacteria</taxon>
        <taxon>Burkholderiales</taxon>
        <taxon>Burkholderiaceae</taxon>
        <taxon>Paraburkholderia</taxon>
    </lineage>
</organism>
<evidence type="ECO:0000259" key="18">
    <source>
        <dbReference type="Pfam" id="PF07715"/>
    </source>
</evidence>
<reference evidence="19 20" key="1">
    <citation type="submission" date="2021-02" db="EMBL/GenBank/DDBJ databases">
        <authorList>
            <person name="Vanwijnsberghe S."/>
        </authorList>
    </citation>
    <scope>NUCLEOTIDE SEQUENCE [LARGE SCALE GENOMIC DNA]</scope>
    <source>
        <strain evidence="19 20">R-69658</strain>
    </source>
</reference>
<dbReference type="InterPro" id="IPR000531">
    <property type="entry name" value="Beta-barrel_TonB"/>
</dbReference>
<feature type="domain" description="TonB-dependent receptor-like beta-barrel" evidence="17">
    <location>
        <begin position="287"/>
        <end position="734"/>
    </location>
</feature>
<protein>
    <submittedName>
        <fullName evidence="19">Ferrichrome outer membrane transporter/phage receptor</fullName>
    </submittedName>
</protein>
<dbReference type="EMBL" id="CAJNAU010000069">
    <property type="protein sequence ID" value="CAE6816972.1"/>
    <property type="molecule type" value="Genomic_DNA"/>
</dbReference>
<gene>
    <name evidence="19" type="primary">fhuA_2</name>
    <name evidence="19" type="ORF">R69658_05671</name>
</gene>